<keyword evidence="1" id="KW-1133">Transmembrane helix</keyword>
<dbReference type="GO" id="GO:0032007">
    <property type="term" value="P:negative regulation of TOR signaling"/>
    <property type="evidence" value="ECO:0007669"/>
    <property type="project" value="InterPro"/>
</dbReference>
<dbReference type="GO" id="GO:0008285">
    <property type="term" value="P:negative regulation of cell population proliferation"/>
    <property type="evidence" value="ECO:0007669"/>
    <property type="project" value="InterPro"/>
</dbReference>
<dbReference type="InterPro" id="IPR046795">
    <property type="entry name" value="TMEM127_TM"/>
</dbReference>
<keyword evidence="3" id="KW-1185">Reference proteome</keyword>
<proteinExistence type="predicted"/>
<protein>
    <submittedName>
        <fullName evidence="4">TMEM127 domain-containing protein</fullName>
    </submittedName>
</protein>
<feature type="transmembrane region" description="Helical" evidence="1">
    <location>
        <begin position="42"/>
        <end position="62"/>
    </location>
</feature>
<feature type="transmembrane region" description="Helical" evidence="1">
    <location>
        <begin position="224"/>
        <end position="243"/>
    </location>
</feature>
<feature type="transmembrane region" description="Helical" evidence="1">
    <location>
        <begin position="193"/>
        <end position="212"/>
    </location>
</feature>
<dbReference type="Proteomes" id="UP000036681">
    <property type="component" value="Unplaced"/>
</dbReference>
<evidence type="ECO:0000313" key="4">
    <source>
        <dbReference type="WBParaSite" id="ALUE_0000490401-mRNA-1"/>
    </source>
</evidence>
<evidence type="ECO:0000259" key="2">
    <source>
        <dbReference type="Pfam" id="PF20517"/>
    </source>
</evidence>
<dbReference type="PANTHER" id="PTHR28358">
    <property type="entry name" value="TRANSMEMBRANE PROTEIN 127"/>
    <property type="match status" value="1"/>
</dbReference>
<organism evidence="3 4">
    <name type="scientific">Ascaris lumbricoides</name>
    <name type="common">Giant roundworm</name>
    <dbReference type="NCBI Taxonomy" id="6252"/>
    <lineage>
        <taxon>Eukaryota</taxon>
        <taxon>Metazoa</taxon>
        <taxon>Ecdysozoa</taxon>
        <taxon>Nematoda</taxon>
        <taxon>Chromadorea</taxon>
        <taxon>Rhabditida</taxon>
        <taxon>Spirurina</taxon>
        <taxon>Ascaridomorpha</taxon>
        <taxon>Ascaridoidea</taxon>
        <taxon>Ascarididae</taxon>
        <taxon>Ascaris</taxon>
    </lineage>
</organism>
<dbReference type="WBParaSite" id="ALUE_0000490401-mRNA-1">
    <property type="protein sequence ID" value="ALUE_0000490401-mRNA-1"/>
    <property type="gene ID" value="ALUE_0000490401"/>
</dbReference>
<dbReference type="GO" id="GO:0016020">
    <property type="term" value="C:membrane"/>
    <property type="evidence" value="ECO:0007669"/>
    <property type="project" value="TreeGrafter"/>
</dbReference>
<dbReference type="AlphaFoldDB" id="A0A0M3HRH1"/>
<reference evidence="4" key="1">
    <citation type="submission" date="2017-02" db="UniProtKB">
        <authorList>
            <consortium name="WormBaseParasite"/>
        </authorList>
    </citation>
    <scope>IDENTIFICATION</scope>
</reference>
<sequence length="313" mass="34952">MDSQKRRKSDSNGMPSRPMHKNYCSSVLCSVKCTYFDSAESNFISALLSLLSSSLAVCALINNEWMIIEDGTSKPPGAFIGNSTQPEEDLIKELTFIHAEQCQRIGTRHFWRAARFGSFVDMEGTSHIAYHSDGRVLVDCITPLVANLFYVLIALCFVVVVTSCVACILNILAPPSGFFHWLRRNTVLEMCNMLLALLACITSLLAECHVSSVRPFSSVSVGPGLFLIALSGLSAFLAATISLRRTNRLARERRIQNQRMLCARSLRSWRDIGRRAEDTRPIIDFERYLDSSTATPLDVIRATPLDASRFEHH</sequence>
<keyword evidence="1" id="KW-0812">Transmembrane</keyword>
<accession>A0A0M3HRH1</accession>
<dbReference type="Pfam" id="PF20517">
    <property type="entry name" value="TMEM127"/>
    <property type="match status" value="1"/>
</dbReference>
<dbReference type="PANTHER" id="PTHR28358:SF1">
    <property type="entry name" value="TRANSMEMBRANE PROTEIN 127"/>
    <property type="match status" value="1"/>
</dbReference>
<keyword evidence="1" id="KW-0472">Membrane</keyword>
<dbReference type="InterPro" id="IPR033331">
    <property type="entry name" value="TMEM127"/>
</dbReference>
<evidence type="ECO:0000313" key="3">
    <source>
        <dbReference type="Proteomes" id="UP000036681"/>
    </source>
</evidence>
<feature type="transmembrane region" description="Helical" evidence="1">
    <location>
        <begin position="148"/>
        <end position="172"/>
    </location>
</feature>
<feature type="domain" description="Transmembrane protein 127 transmembrane region" evidence="2">
    <location>
        <begin position="140"/>
        <end position="243"/>
    </location>
</feature>
<evidence type="ECO:0000256" key="1">
    <source>
        <dbReference type="SAM" id="Phobius"/>
    </source>
</evidence>
<name>A0A0M3HRH1_ASCLU</name>